<evidence type="ECO:0000313" key="2">
    <source>
        <dbReference type="EMBL" id="VDN33397.1"/>
    </source>
</evidence>
<sequence>MHEGGLHQFRLSERTVIVIKRIVKPARSCSADVLVIRDPFEEEDASRARCSRSNQVIHFNQRPPQYINTGNPLHFGGLLDLPRHLRVPYPESAYRACAAANKNLANSRAGQPVPGFMPLHPGAPGPRPGPMFAPNAMQMENSRAFANQQQQQQPQQQQQHPGGCTPPQMMPAPAGYGNSCYPQPSGPQMMVPPGIFQSKANKASAAAVSSLSNDEQQQQQLLMARRKQQPLMTAGQTHPGLPPGMLPAQDFYMPQGMCAAGTMPPPSAMQPRQQHPFAPMVNNVAAMNAGTMAQFDAFDGTL</sequence>
<dbReference type="EMBL" id="UYRT01088145">
    <property type="protein sequence ID" value="VDN33397.1"/>
    <property type="molecule type" value="Genomic_DNA"/>
</dbReference>
<gene>
    <name evidence="2" type="ORF">GPUH_LOCUS19221</name>
</gene>
<evidence type="ECO:0000256" key="1">
    <source>
        <dbReference type="SAM" id="MobiDB-lite"/>
    </source>
</evidence>
<accession>A0A183EE30</accession>
<dbReference type="Proteomes" id="UP000271098">
    <property type="component" value="Unassembled WGS sequence"/>
</dbReference>
<feature type="compositionally biased region" description="Low complexity" evidence="1">
    <location>
        <begin position="148"/>
        <end position="159"/>
    </location>
</feature>
<reference evidence="2 3" key="2">
    <citation type="submission" date="2018-11" db="EMBL/GenBank/DDBJ databases">
        <authorList>
            <consortium name="Pathogen Informatics"/>
        </authorList>
    </citation>
    <scope>NUCLEOTIDE SEQUENCE [LARGE SCALE GENOMIC DNA]</scope>
</reference>
<reference evidence="4" key="1">
    <citation type="submission" date="2016-06" db="UniProtKB">
        <authorList>
            <consortium name="WormBaseParasite"/>
        </authorList>
    </citation>
    <scope>IDENTIFICATION</scope>
</reference>
<proteinExistence type="predicted"/>
<evidence type="ECO:0000313" key="3">
    <source>
        <dbReference type="Proteomes" id="UP000271098"/>
    </source>
</evidence>
<evidence type="ECO:0000313" key="4">
    <source>
        <dbReference type="WBParaSite" id="GPUH_0001924601-mRNA-1"/>
    </source>
</evidence>
<name>A0A183EE30_9BILA</name>
<dbReference type="WBParaSite" id="GPUH_0001924601-mRNA-1">
    <property type="protein sequence ID" value="GPUH_0001924601-mRNA-1"/>
    <property type="gene ID" value="GPUH_0001924601"/>
</dbReference>
<dbReference type="AlphaFoldDB" id="A0A183EE30"/>
<feature type="region of interest" description="Disordered" evidence="1">
    <location>
        <begin position="144"/>
        <end position="171"/>
    </location>
</feature>
<protein>
    <submittedName>
        <fullName evidence="4">Mastermind-like protein 2</fullName>
    </submittedName>
</protein>
<keyword evidence="3" id="KW-1185">Reference proteome</keyword>
<dbReference type="OrthoDB" id="5847388at2759"/>
<organism evidence="4">
    <name type="scientific">Gongylonema pulchrum</name>
    <dbReference type="NCBI Taxonomy" id="637853"/>
    <lineage>
        <taxon>Eukaryota</taxon>
        <taxon>Metazoa</taxon>
        <taxon>Ecdysozoa</taxon>
        <taxon>Nematoda</taxon>
        <taxon>Chromadorea</taxon>
        <taxon>Rhabditida</taxon>
        <taxon>Spirurina</taxon>
        <taxon>Spiruromorpha</taxon>
        <taxon>Spiruroidea</taxon>
        <taxon>Gongylonematidae</taxon>
        <taxon>Gongylonema</taxon>
    </lineage>
</organism>